<proteinExistence type="inferred from homology"/>
<reference evidence="2 3" key="2">
    <citation type="journal article" date="2012" name="Stand. Genomic Sci.">
        <title>Complete Genome Sequence of Clostridium clariflavum DSM 19732.</title>
        <authorList>
            <person name="Izquierdo J.A."/>
            <person name="Goodwin L."/>
            <person name="Davenport K.W."/>
            <person name="Teshima H."/>
            <person name="Bruce D."/>
            <person name="Detter C."/>
            <person name="Tapia R."/>
            <person name="Han S."/>
            <person name="Land M."/>
            <person name="Hauser L."/>
            <person name="Jeffries C.D."/>
            <person name="Han J."/>
            <person name="Pitluck S."/>
            <person name="Nolan M."/>
            <person name="Chen A."/>
            <person name="Huntemann M."/>
            <person name="Mavromatis K."/>
            <person name="Mikhailova N."/>
            <person name="Liolios K."/>
            <person name="Woyke T."/>
            <person name="Lynd L.R."/>
        </authorList>
    </citation>
    <scope>NUCLEOTIDE SEQUENCE [LARGE SCALE GENOMIC DNA]</scope>
    <source>
        <strain evidence="3">DSM 19732 / NBRC 101661 / EBR45</strain>
    </source>
</reference>
<dbReference type="InterPro" id="IPR015424">
    <property type="entry name" value="PyrdxlP-dep_Trfase"/>
</dbReference>
<keyword evidence="3" id="KW-1185">Reference proteome</keyword>
<dbReference type="KEGG" id="ccl:Clocl_1022"/>
<name>G8LXI8_ACECE</name>
<dbReference type="Gene3D" id="3.90.1150.10">
    <property type="entry name" value="Aspartate Aminotransferase, domain 1"/>
    <property type="match status" value="1"/>
</dbReference>
<sequence>MIPLYKPFMPELPELDEILRSGKLSYGKYGVEFEKSLKDFLGVKNLITVNTFGMALSVALSTLGIKAGDKVIASPMACLASTQPLLSMGIKVIWGDVEPSTGTLSPESVRKLIKHKPKAIINNHFCGFIGFVDEINAIGKEFEIPVIDDCIEAFGSEYKGKKTGNLGTDVTVFSFGPVRLPNTIDGGAVIFKDEKLYKKSLLVRDLGIDRSKFRDELGEINPECDITTVGYNATMDEVKSYIGIQQMKNIEWILKKQRENAEAWNRSNLEQFGLRPIVNADAKPNYWVYGTLAENKREAIILLREKGFYASGVHINNNRYSVFGDSCKLPGVDKFNNSFVALPSGWWVDGICI</sequence>
<dbReference type="PANTHER" id="PTHR30244">
    <property type="entry name" value="TRANSAMINASE"/>
    <property type="match status" value="1"/>
</dbReference>
<dbReference type="EMBL" id="CP003065">
    <property type="protein sequence ID" value="AEV67699.1"/>
    <property type="molecule type" value="Genomic_DNA"/>
</dbReference>
<dbReference type="OrthoDB" id="9810913at2"/>
<dbReference type="SUPFAM" id="SSF53383">
    <property type="entry name" value="PLP-dependent transferases"/>
    <property type="match status" value="1"/>
</dbReference>
<evidence type="ECO:0000256" key="1">
    <source>
        <dbReference type="RuleBase" id="RU004508"/>
    </source>
</evidence>
<evidence type="ECO:0000313" key="3">
    <source>
        <dbReference type="Proteomes" id="UP000005435"/>
    </source>
</evidence>
<dbReference type="PANTHER" id="PTHR30244:SF34">
    <property type="entry name" value="DTDP-4-AMINO-4,6-DIDEOXYGALACTOSE TRANSAMINASE"/>
    <property type="match status" value="1"/>
</dbReference>
<dbReference type="InterPro" id="IPR015422">
    <property type="entry name" value="PyrdxlP-dep_Trfase_small"/>
</dbReference>
<dbReference type="InterPro" id="IPR015421">
    <property type="entry name" value="PyrdxlP-dep_Trfase_major"/>
</dbReference>
<dbReference type="eggNOG" id="COG0399">
    <property type="taxonomic scope" value="Bacteria"/>
</dbReference>
<reference evidence="3" key="1">
    <citation type="submission" date="2011-12" db="EMBL/GenBank/DDBJ databases">
        <title>Complete sequence of Clostridium clariflavum DSM 19732.</title>
        <authorList>
            <consortium name="US DOE Joint Genome Institute"/>
            <person name="Lucas S."/>
            <person name="Han J."/>
            <person name="Lapidus A."/>
            <person name="Cheng J.-F."/>
            <person name="Goodwin L."/>
            <person name="Pitluck S."/>
            <person name="Peters L."/>
            <person name="Teshima H."/>
            <person name="Detter J.C."/>
            <person name="Han C."/>
            <person name="Tapia R."/>
            <person name="Land M."/>
            <person name="Hauser L."/>
            <person name="Kyrpides N."/>
            <person name="Ivanova N."/>
            <person name="Pagani I."/>
            <person name="Kitzmiller T."/>
            <person name="Lynd L."/>
            <person name="Izquierdo J."/>
            <person name="Woyke T."/>
        </authorList>
    </citation>
    <scope>NUCLEOTIDE SEQUENCE [LARGE SCALE GENOMIC DNA]</scope>
    <source>
        <strain evidence="3">DSM 19732 / NBRC 101661 / EBR45</strain>
    </source>
</reference>
<dbReference type="GO" id="GO:0000271">
    <property type="term" value="P:polysaccharide biosynthetic process"/>
    <property type="evidence" value="ECO:0007669"/>
    <property type="project" value="TreeGrafter"/>
</dbReference>
<organism evidence="2 3">
    <name type="scientific">Acetivibrio clariflavus (strain DSM 19732 / NBRC 101661 / EBR45)</name>
    <name type="common">Clostridium clariflavum</name>
    <dbReference type="NCBI Taxonomy" id="720554"/>
    <lineage>
        <taxon>Bacteria</taxon>
        <taxon>Bacillati</taxon>
        <taxon>Bacillota</taxon>
        <taxon>Clostridia</taxon>
        <taxon>Eubacteriales</taxon>
        <taxon>Oscillospiraceae</taxon>
        <taxon>Acetivibrio</taxon>
    </lineage>
</organism>
<comment type="similarity">
    <text evidence="1">Belongs to the DegT/DnrJ/EryC1 family.</text>
</comment>
<dbReference type="AlphaFoldDB" id="G8LXI8"/>
<evidence type="ECO:0000313" key="2">
    <source>
        <dbReference type="EMBL" id="AEV67699.1"/>
    </source>
</evidence>
<dbReference type="STRING" id="720554.Clocl_1022"/>
<accession>G8LXI8</accession>
<keyword evidence="1" id="KW-0663">Pyridoxal phosphate</keyword>
<dbReference type="RefSeq" id="WP_014254317.1">
    <property type="nucleotide sequence ID" value="NC_016627.1"/>
</dbReference>
<dbReference type="Proteomes" id="UP000005435">
    <property type="component" value="Chromosome"/>
</dbReference>
<dbReference type="HOGENOM" id="CLU_033332_0_0_9"/>
<gene>
    <name evidence="2" type="ordered locus">Clocl_1022</name>
</gene>
<dbReference type="InterPro" id="IPR000653">
    <property type="entry name" value="DegT/StrS_aminotransferase"/>
</dbReference>
<dbReference type="Gene3D" id="3.40.640.10">
    <property type="entry name" value="Type I PLP-dependent aspartate aminotransferase-like (Major domain)"/>
    <property type="match status" value="1"/>
</dbReference>
<dbReference type="Pfam" id="PF01041">
    <property type="entry name" value="DegT_DnrJ_EryC1"/>
    <property type="match status" value="1"/>
</dbReference>
<protein>
    <submittedName>
        <fullName evidence="2">Putative PLP-dependent enzyme possibly involved in cell wall biogenesis</fullName>
    </submittedName>
</protein>
<dbReference type="GO" id="GO:0030170">
    <property type="term" value="F:pyridoxal phosphate binding"/>
    <property type="evidence" value="ECO:0007669"/>
    <property type="project" value="TreeGrafter"/>
</dbReference>
<dbReference type="GO" id="GO:0008483">
    <property type="term" value="F:transaminase activity"/>
    <property type="evidence" value="ECO:0007669"/>
    <property type="project" value="TreeGrafter"/>
</dbReference>